<reference evidence="1" key="1">
    <citation type="journal article" date="2019" name="Viruses">
        <title>Detection and Characterization of Invertebrate Iridoviruses Found in Reptiles and Prey Insects in Europe over the Past Two Decades.</title>
        <authorList>
            <person name="Papp T."/>
            <person name="Marschang R.E."/>
        </authorList>
    </citation>
    <scope>NUCLEOTIDE SEQUENCE</scope>
    <source>
        <strain evidence="1">Liz-CrIV</strain>
    </source>
</reference>
<accession>A0A5B8RJU4</accession>
<sequence>MKMLICPRCSCIFKILEGKDLQQQAAMKVGCTAILKSFKQAFIFKYKMTIFKSGHLVEALSTCPFAGHYDGFTKNYKGKEMSTIKTPFIGSVILEYGNSF</sequence>
<evidence type="ECO:0000313" key="1">
    <source>
        <dbReference type="EMBL" id="QEA08293.1"/>
    </source>
</evidence>
<proteinExistence type="predicted"/>
<protein>
    <submittedName>
        <fullName evidence="1">Uncharacterized protein</fullName>
    </submittedName>
</protein>
<organism evidence="1">
    <name type="scientific">Iridovirus Liz-CrIV</name>
    <dbReference type="NCBI Taxonomy" id="2594309"/>
    <lineage>
        <taxon>Viruses</taxon>
        <taxon>Varidnaviria</taxon>
        <taxon>Bamfordvirae</taxon>
        <taxon>Nucleocytoviricota</taxon>
        <taxon>Megaviricetes</taxon>
        <taxon>Pimascovirales</taxon>
        <taxon>Pimascovirales incertae sedis</taxon>
        <taxon>Iridoviridae</taxon>
    </lineage>
</organism>
<dbReference type="EMBL" id="MN081869">
    <property type="protein sequence ID" value="QEA08293.1"/>
    <property type="molecule type" value="Genomic_DNA"/>
</dbReference>
<name>A0A5B8RJU4_9VIRU</name>